<proteinExistence type="predicted"/>
<dbReference type="AlphaFoldDB" id="A0A1Y2N5N4"/>
<dbReference type="STRING" id="2074.BG845_00997"/>
<dbReference type="Pfam" id="PF12006">
    <property type="entry name" value="DUF3500"/>
    <property type="match status" value="1"/>
</dbReference>
<accession>A0A1Y2N5N4</accession>
<reference evidence="1 2" key="1">
    <citation type="submission" date="2016-09" db="EMBL/GenBank/DDBJ databases">
        <title>Pseudonocardia autotrophica DSM535, a candidate organism with high potential of specific P450 cytochromes.</title>
        <authorList>
            <person name="Grumaz C."/>
            <person name="Vainshtein Y."/>
            <person name="Kirstahler P."/>
            <person name="Sohn K."/>
        </authorList>
    </citation>
    <scope>NUCLEOTIDE SEQUENCE [LARGE SCALE GENOMIC DNA]</scope>
    <source>
        <strain evidence="1 2">DSM 535</strain>
    </source>
</reference>
<sequence>MSDAAGTRATAGAMAEAARDWLGTLDAAQRERATGHVPTGDGDTDAERRRWFYTPTDHGGLTFHEQLPPQQRAAMKLVGSGLSRAAYVTVVTVMGLENVLDHSEGFVTMFDRTRGRDPLMYYLRVFGEPGGTGAWGWRFGGHHVSINMLVVDGEVVATTPCFLGADPATSELLGDTTLRPLGRVEDLARDLVRSLPAELRGSAVLLDKAPPDVVAANRADPQEGDNWIPLTGVWRGRFGSDTEQAKLDATSEAIEQRAGFTGAEKETVRLSRTPRGVPAAELDAGQREMLRALLGTYLRRVPEEVSPAARYDDDTELDRVHVAWAGSLDDGAPNYYRLQGPRLLIEWDNTQRDANHAHSVWRDPSSDFGLDVLGAHRAAHHLH</sequence>
<dbReference type="PANTHER" id="PTHR37489:SF1">
    <property type="entry name" value="DUF3500 DOMAIN-CONTAINING PROTEIN"/>
    <property type="match status" value="1"/>
</dbReference>
<protein>
    <recommendedName>
        <fullName evidence="3">DUF3500 domain-containing protein</fullName>
    </recommendedName>
</protein>
<dbReference type="Proteomes" id="UP000194360">
    <property type="component" value="Unassembled WGS sequence"/>
</dbReference>
<dbReference type="OrthoDB" id="581140at2"/>
<dbReference type="RefSeq" id="WP_085911326.1">
    <property type="nucleotide sequence ID" value="NZ_AP018920.1"/>
</dbReference>
<name>A0A1Y2N5N4_PSEAH</name>
<evidence type="ECO:0000313" key="1">
    <source>
        <dbReference type="EMBL" id="OSY42756.1"/>
    </source>
</evidence>
<dbReference type="PANTHER" id="PTHR37489">
    <property type="entry name" value="DUF3500 DOMAIN-CONTAINING PROTEIN"/>
    <property type="match status" value="1"/>
</dbReference>
<evidence type="ECO:0000313" key="2">
    <source>
        <dbReference type="Proteomes" id="UP000194360"/>
    </source>
</evidence>
<organism evidence="1 2">
    <name type="scientific">Pseudonocardia autotrophica</name>
    <name type="common">Amycolata autotrophica</name>
    <name type="synonym">Nocardia autotrophica</name>
    <dbReference type="NCBI Taxonomy" id="2074"/>
    <lineage>
        <taxon>Bacteria</taxon>
        <taxon>Bacillati</taxon>
        <taxon>Actinomycetota</taxon>
        <taxon>Actinomycetes</taxon>
        <taxon>Pseudonocardiales</taxon>
        <taxon>Pseudonocardiaceae</taxon>
        <taxon>Pseudonocardia</taxon>
    </lineage>
</organism>
<dbReference type="InterPro" id="IPR021889">
    <property type="entry name" value="DUF3500"/>
</dbReference>
<dbReference type="EMBL" id="MIGB01000004">
    <property type="protein sequence ID" value="OSY42756.1"/>
    <property type="molecule type" value="Genomic_DNA"/>
</dbReference>
<evidence type="ECO:0008006" key="3">
    <source>
        <dbReference type="Google" id="ProtNLM"/>
    </source>
</evidence>
<gene>
    <name evidence="1" type="ORF">BG845_00997</name>
</gene>
<comment type="caution">
    <text evidence="1">The sequence shown here is derived from an EMBL/GenBank/DDBJ whole genome shotgun (WGS) entry which is preliminary data.</text>
</comment>
<keyword evidence="2" id="KW-1185">Reference proteome</keyword>